<evidence type="ECO:0000313" key="19">
    <source>
        <dbReference type="EMBL" id="GAC71272.1"/>
    </source>
</evidence>
<dbReference type="InterPro" id="IPR005160">
    <property type="entry name" value="Ku_C"/>
</dbReference>
<keyword evidence="6" id="KW-0158">Chromosome</keyword>
<evidence type="ECO:0000256" key="6">
    <source>
        <dbReference type="ARBA" id="ARBA00022454"/>
    </source>
</evidence>
<dbReference type="STRING" id="1151754.M9MBY8"/>
<dbReference type="OrthoDB" id="761538at2759"/>
<evidence type="ECO:0000256" key="12">
    <source>
        <dbReference type="ARBA" id="ARBA00022895"/>
    </source>
</evidence>
<dbReference type="PROSITE" id="PS00018">
    <property type="entry name" value="EF_HAND_1"/>
    <property type="match status" value="1"/>
</dbReference>
<evidence type="ECO:0000256" key="15">
    <source>
        <dbReference type="ARBA" id="ARBA00023204"/>
    </source>
</evidence>
<evidence type="ECO:0000256" key="1">
    <source>
        <dbReference type="ARBA" id="ARBA00004123"/>
    </source>
</evidence>
<dbReference type="Pfam" id="PF02735">
    <property type="entry name" value="Ku"/>
    <property type="match status" value="1"/>
</dbReference>
<dbReference type="AlphaFoldDB" id="M9MBY8"/>
<accession>M9MBY8</accession>
<protein>
    <recommendedName>
        <fullName evidence="5">ATP-dependent DNA helicase II subunit 1</fullName>
        <ecNumber evidence="4">3.6.4.12</ecNumber>
    </recommendedName>
    <alternativeName>
        <fullName evidence="17">ATP-dependent DNA helicase II subunit Ku70</fullName>
    </alternativeName>
</protein>
<dbReference type="SMART" id="SM00559">
    <property type="entry name" value="Ku78"/>
    <property type="match status" value="1"/>
</dbReference>
<comment type="subcellular location">
    <subcellularLocation>
        <location evidence="2">Chromosome</location>
        <location evidence="2">Telomere</location>
    </subcellularLocation>
    <subcellularLocation>
        <location evidence="1">Nucleus</location>
    </subcellularLocation>
</comment>
<evidence type="ECO:0000256" key="9">
    <source>
        <dbReference type="ARBA" id="ARBA00022801"/>
    </source>
</evidence>
<keyword evidence="14" id="KW-0233">DNA recombination</keyword>
<dbReference type="InterPro" id="IPR036465">
    <property type="entry name" value="vWFA_dom_sf"/>
</dbReference>
<reference evidence="20" key="1">
    <citation type="journal article" date="2013" name="Genome Announc.">
        <title>Genome sequence of the basidiomycetous yeast Pseudozyma antarctica T-34, a producer of the glycolipid biosurfactants mannosylerythritol lipids.</title>
        <authorList>
            <person name="Morita T."/>
            <person name="Koike H."/>
            <person name="Koyama Y."/>
            <person name="Hagiwara H."/>
            <person name="Ito E."/>
            <person name="Fukuoka T."/>
            <person name="Imura T."/>
            <person name="Machida M."/>
            <person name="Kitamoto D."/>
        </authorList>
    </citation>
    <scope>NUCLEOTIDE SEQUENCE [LARGE SCALE GENOMIC DNA]</scope>
    <source>
        <strain evidence="20">T-34</strain>
    </source>
</reference>
<dbReference type="Gene3D" id="1.10.1600.10">
    <property type="match status" value="1"/>
</dbReference>
<evidence type="ECO:0000256" key="5">
    <source>
        <dbReference type="ARBA" id="ARBA00021796"/>
    </source>
</evidence>
<dbReference type="InterPro" id="IPR036361">
    <property type="entry name" value="SAP_dom_sf"/>
</dbReference>
<dbReference type="InterPro" id="IPR003034">
    <property type="entry name" value="SAP_dom"/>
</dbReference>
<dbReference type="SUPFAM" id="SSF53300">
    <property type="entry name" value="vWA-like"/>
    <property type="match status" value="1"/>
</dbReference>
<dbReference type="GO" id="GO:0042162">
    <property type="term" value="F:telomeric DNA binding"/>
    <property type="evidence" value="ECO:0007669"/>
    <property type="project" value="TreeGrafter"/>
</dbReference>
<evidence type="ECO:0000256" key="8">
    <source>
        <dbReference type="ARBA" id="ARBA00022763"/>
    </source>
</evidence>
<dbReference type="GO" id="GO:0000723">
    <property type="term" value="P:telomere maintenance"/>
    <property type="evidence" value="ECO:0007669"/>
    <property type="project" value="TreeGrafter"/>
</dbReference>
<dbReference type="Proteomes" id="UP000011976">
    <property type="component" value="Unassembled WGS sequence"/>
</dbReference>
<dbReference type="PANTHER" id="PTHR12604">
    <property type="entry name" value="KU AUTOANTIGEN DNA HELICASE"/>
    <property type="match status" value="1"/>
</dbReference>
<evidence type="ECO:0000256" key="16">
    <source>
        <dbReference type="ARBA" id="ARBA00023242"/>
    </source>
</evidence>
<dbReference type="InterPro" id="IPR027388">
    <property type="entry name" value="Ku70_bridge/pillars_dom_sf"/>
</dbReference>
<evidence type="ECO:0000256" key="7">
    <source>
        <dbReference type="ARBA" id="ARBA00022741"/>
    </source>
</evidence>
<dbReference type="Pfam" id="PF02037">
    <property type="entry name" value="SAP"/>
    <property type="match status" value="1"/>
</dbReference>
<evidence type="ECO:0000259" key="18">
    <source>
        <dbReference type="PROSITE" id="PS50800"/>
    </source>
</evidence>
<dbReference type="GO" id="GO:0016301">
    <property type="term" value="F:kinase activity"/>
    <property type="evidence" value="ECO:0007669"/>
    <property type="project" value="UniProtKB-KW"/>
</dbReference>
<name>M9MBY8_PSEA3</name>
<dbReference type="GO" id="GO:0043564">
    <property type="term" value="C:Ku70:Ku80 complex"/>
    <property type="evidence" value="ECO:0007669"/>
    <property type="project" value="TreeGrafter"/>
</dbReference>
<dbReference type="SUPFAM" id="SSF68906">
    <property type="entry name" value="SAP domain"/>
    <property type="match status" value="1"/>
</dbReference>
<evidence type="ECO:0000256" key="14">
    <source>
        <dbReference type="ARBA" id="ARBA00023172"/>
    </source>
</evidence>
<keyword evidence="7" id="KW-0547">Nucleotide-binding</keyword>
<dbReference type="Gene3D" id="3.40.50.410">
    <property type="entry name" value="von Willebrand factor, type A domain"/>
    <property type="match status" value="1"/>
</dbReference>
<organism evidence="19 20">
    <name type="scientific">Pseudozyma antarctica (strain T-34)</name>
    <name type="common">Yeast</name>
    <name type="synonym">Candida antarctica</name>
    <dbReference type="NCBI Taxonomy" id="1151754"/>
    <lineage>
        <taxon>Eukaryota</taxon>
        <taxon>Fungi</taxon>
        <taxon>Dikarya</taxon>
        <taxon>Basidiomycota</taxon>
        <taxon>Ustilaginomycotina</taxon>
        <taxon>Ustilaginomycetes</taxon>
        <taxon>Ustilaginales</taxon>
        <taxon>Ustilaginaceae</taxon>
        <taxon>Moesziomyces</taxon>
    </lineage>
</organism>
<dbReference type="CDD" id="cd00788">
    <property type="entry name" value="KU70"/>
    <property type="match status" value="1"/>
</dbReference>
<keyword evidence="10" id="KW-0347">Helicase</keyword>
<comment type="similarity">
    <text evidence="3">Belongs to the ku70 family.</text>
</comment>
<keyword evidence="19" id="KW-0808">Transferase</keyword>
<evidence type="ECO:0000256" key="2">
    <source>
        <dbReference type="ARBA" id="ARBA00004574"/>
    </source>
</evidence>
<evidence type="ECO:0000313" key="20">
    <source>
        <dbReference type="Proteomes" id="UP000011976"/>
    </source>
</evidence>
<feature type="domain" description="SAP" evidence="18">
    <location>
        <begin position="769"/>
        <end position="803"/>
    </location>
</feature>
<gene>
    <name evidence="19" type="ORF">PANT_2c00032</name>
</gene>
<dbReference type="Pfam" id="PF03731">
    <property type="entry name" value="Ku_N"/>
    <property type="match status" value="1"/>
</dbReference>
<keyword evidence="11" id="KW-0067">ATP-binding</keyword>
<dbReference type="GO" id="GO:0005524">
    <property type="term" value="F:ATP binding"/>
    <property type="evidence" value="ECO:0007669"/>
    <property type="project" value="UniProtKB-KW"/>
</dbReference>
<evidence type="ECO:0000256" key="17">
    <source>
        <dbReference type="ARBA" id="ARBA00031811"/>
    </source>
</evidence>
<dbReference type="SMART" id="SM00513">
    <property type="entry name" value="SAP"/>
    <property type="match status" value="1"/>
</dbReference>
<dbReference type="EC" id="3.6.4.12" evidence="4"/>
<keyword evidence="13 19" id="KW-0238">DNA-binding</keyword>
<dbReference type="Gene3D" id="1.10.720.30">
    <property type="entry name" value="SAP domain"/>
    <property type="match status" value="1"/>
</dbReference>
<keyword evidence="12" id="KW-0779">Telomere</keyword>
<dbReference type="InterPro" id="IPR005161">
    <property type="entry name" value="Ku_N"/>
</dbReference>
<dbReference type="GO" id="GO:0006310">
    <property type="term" value="P:DNA recombination"/>
    <property type="evidence" value="ECO:0007669"/>
    <property type="project" value="UniProtKB-KW"/>
</dbReference>
<dbReference type="GO" id="GO:0003678">
    <property type="term" value="F:DNA helicase activity"/>
    <property type="evidence" value="ECO:0007669"/>
    <property type="project" value="UniProtKB-EC"/>
</dbReference>
<dbReference type="GO" id="GO:0003690">
    <property type="term" value="F:double-stranded DNA binding"/>
    <property type="evidence" value="ECO:0007669"/>
    <property type="project" value="TreeGrafter"/>
</dbReference>
<dbReference type="GO" id="GO:0016787">
    <property type="term" value="F:hydrolase activity"/>
    <property type="evidence" value="ECO:0007669"/>
    <property type="project" value="UniProtKB-KW"/>
</dbReference>
<dbReference type="InterPro" id="IPR006164">
    <property type="entry name" value="DNA_bd_Ku70/Ku80"/>
</dbReference>
<dbReference type="InterPro" id="IPR047087">
    <property type="entry name" value="KU70_core_dom"/>
</dbReference>
<dbReference type="FunFam" id="2.40.290.10:FF:000001">
    <property type="entry name" value="X-ray repair cross complementing 6"/>
    <property type="match status" value="1"/>
</dbReference>
<dbReference type="PROSITE" id="PS50800">
    <property type="entry name" value="SAP"/>
    <property type="match status" value="1"/>
</dbReference>
<sequence>MHQRGTKDGGRSIRTGIAAAPHIHSWARSNRFTPTKSRPTLPKRARAKIPTDANLRKRLESGSVASTRTKGCLNPERLLPVSPLACSRPPSRTLPTMPKAYFVNKREAARAFNSDDDDDDDELEQLDLDATYQKDMVLFCIDAGESMHRIDPATNTSPLYSALKAAASLMQKKLISSPHDHVGVLIFNCADTLFRSAKPGEYYKGSYELQSVRQVNVPDTYNLKALLSRAATDPKHLRTVLPPANKQMRIDWALANAGVAMVAAANAGSKRVFWITDNDDPHPMSSDPKATKARRACLDKMNEFRKIGVRIEPFFINPTDGAASDEASTSDLSRGFEVNRFYADVFAQYDDDLEEAEARSQPRLPAGFGKTAAEQLKGQEPRRSLWDSAVRFQELEDDIATRETPKRVVFNIRFELAALDAPTADTQTQKQGSAAEEQLPQARMRGRKWQIGIKGYSLVSRTTKGNPVKVIVDDDCGELKEVVTHQHYIDANSGKPLSKEQVIPAFQFGNSSSLRGQVTFTPQELKSIKSFGMLPCLKLIGFRDRDDLLRFEWNVKHAYFIYPSDVEWKGSKKTFTALLNSMVSKGKVGLGLFMPRQNVVPVFVAIVPQQEELTEEGQQLAPPGMHLITLPYADDVRDIPTNLLHTEDAKDAQVDRAVAFIERYQKKQPFNPDHYPNPALNHHYAVLMATAFQEEQPAGPTDLTVPQYATIRKRTAHLIQEWHASIDEDPRLAMVAEGSSKQAKTSTGVRKTSFEDDSEILDLWQKGKLSAYTVAELKSACEFYRLDAKGRKADLLVRLDAHIRKQRKG</sequence>
<dbReference type="EMBL" id="DF196768">
    <property type="protein sequence ID" value="GAC71272.1"/>
    <property type="molecule type" value="Genomic_DNA"/>
</dbReference>
<evidence type="ECO:0000256" key="13">
    <source>
        <dbReference type="ARBA" id="ARBA00023125"/>
    </source>
</evidence>
<dbReference type="InterPro" id="IPR016194">
    <property type="entry name" value="SPOC-like_C_dom_sf"/>
</dbReference>
<evidence type="ECO:0000256" key="4">
    <source>
        <dbReference type="ARBA" id="ARBA00012551"/>
    </source>
</evidence>
<keyword evidence="19" id="KW-0418">Kinase</keyword>
<keyword evidence="8" id="KW-0227">DNA damage</keyword>
<evidence type="ECO:0000256" key="11">
    <source>
        <dbReference type="ARBA" id="ARBA00022840"/>
    </source>
</evidence>
<dbReference type="SUPFAM" id="SSF100939">
    <property type="entry name" value="SPOC domain-like"/>
    <property type="match status" value="1"/>
</dbReference>
<keyword evidence="16" id="KW-0539">Nucleus</keyword>
<dbReference type="Pfam" id="PF03730">
    <property type="entry name" value="Ku_C"/>
    <property type="match status" value="1"/>
</dbReference>
<evidence type="ECO:0000256" key="3">
    <source>
        <dbReference type="ARBA" id="ARBA00005240"/>
    </source>
</evidence>
<dbReference type="GO" id="GO:0000781">
    <property type="term" value="C:chromosome, telomeric region"/>
    <property type="evidence" value="ECO:0007669"/>
    <property type="project" value="UniProtKB-SubCell"/>
</dbReference>
<dbReference type="Gene3D" id="2.40.290.10">
    <property type="match status" value="1"/>
</dbReference>
<dbReference type="GO" id="GO:0006303">
    <property type="term" value="P:double-strand break repair via nonhomologous end joining"/>
    <property type="evidence" value="ECO:0007669"/>
    <property type="project" value="InterPro"/>
</dbReference>
<dbReference type="Gene3D" id="4.10.970.10">
    <property type="entry name" value="Ku70, bridge and pillars"/>
    <property type="match status" value="1"/>
</dbReference>
<evidence type="ECO:0000256" key="10">
    <source>
        <dbReference type="ARBA" id="ARBA00022806"/>
    </source>
</evidence>
<dbReference type="InterPro" id="IPR018247">
    <property type="entry name" value="EF_Hand_1_Ca_BS"/>
</dbReference>
<proteinExistence type="inferred from homology"/>
<keyword evidence="9" id="KW-0378">Hydrolase</keyword>
<keyword evidence="15" id="KW-0234">DNA repair</keyword>
<dbReference type="PANTHER" id="PTHR12604:SF2">
    <property type="entry name" value="X-RAY REPAIR CROSS-COMPLEMENTING PROTEIN 6"/>
    <property type="match status" value="1"/>
</dbReference>